<sequence>MRHTLEEQAAEAWLYGLPLIEMAATRTRVLRLGVQQNRLHHVHRLLTPRDREVTLPNNDTLYSSAHLDLSHGPATLTLPPAGERYLSFALMDAWTNNFAILGTRTTGAEGGTFRIVGPSSDETGPMVIRAPTDFVWGLARVLVDGPADLEAARAVQQAITLDAPAARDWTPLASRTADWADYLAAVDAMMVANPPPATDLALRRRIAGLGIGEGRFDPTRFSPDAAQAIATGVQQARHWAVAAGGIGARAVDGWLQPGHGVGDFGQDYRYRAAVALKGLAAMPSVEALYLQGTGTSDGLYDGTRQWRLHFAADTLPPVDGFWSLTMYEAADDGQMFLTANPLQRYSIGDRTPGLAKAADGRLTIAIGHEPPADVPEVNWLPAPAGPFGIVMRAYLPHTEWLDGIYRMPPLQPAD</sequence>
<evidence type="ECO:0000259" key="1">
    <source>
        <dbReference type="Pfam" id="PF06742"/>
    </source>
</evidence>
<name>A0A7W7APL3_9SPHN</name>
<dbReference type="InterPro" id="IPR037050">
    <property type="entry name" value="DUF1254_sf"/>
</dbReference>
<dbReference type="PANTHER" id="PTHR36509">
    <property type="entry name" value="BLL3101 PROTEIN"/>
    <property type="match status" value="1"/>
</dbReference>
<dbReference type="InterPro" id="IPR037049">
    <property type="entry name" value="DUF1214_C_sf"/>
</dbReference>
<reference evidence="3 4" key="1">
    <citation type="submission" date="2020-08" db="EMBL/GenBank/DDBJ databases">
        <title>Genomic Encyclopedia of Type Strains, Phase IV (KMG-IV): sequencing the most valuable type-strain genomes for metagenomic binning, comparative biology and taxonomic classification.</title>
        <authorList>
            <person name="Goeker M."/>
        </authorList>
    </citation>
    <scope>NUCLEOTIDE SEQUENCE [LARGE SCALE GENOMIC DNA]</scope>
    <source>
        <strain evidence="3 4">DSM 15867</strain>
    </source>
</reference>
<dbReference type="InterPro" id="IPR010679">
    <property type="entry name" value="DUF1254"/>
</dbReference>
<dbReference type="InterPro" id="IPR010621">
    <property type="entry name" value="DUF1214"/>
</dbReference>
<organism evidence="3 4">
    <name type="scientific">Sphingomonas abaci</name>
    <dbReference type="NCBI Taxonomy" id="237611"/>
    <lineage>
        <taxon>Bacteria</taxon>
        <taxon>Pseudomonadati</taxon>
        <taxon>Pseudomonadota</taxon>
        <taxon>Alphaproteobacteria</taxon>
        <taxon>Sphingomonadales</taxon>
        <taxon>Sphingomonadaceae</taxon>
        <taxon>Sphingomonas</taxon>
    </lineage>
</organism>
<evidence type="ECO:0000313" key="4">
    <source>
        <dbReference type="Proteomes" id="UP000574769"/>
    </source>
</evidence>
<feature type="domain" description="DUF1214" evidence="1">
    <location>
        <begin position="286"/>
        <end position="397"/>
    </location>
</feature>
<dbReference type="AlphaFoldDB" id="A0A7W7APL3"/>
<evidence type="ECO:0000313" key="3">
    <source>
        <dbReference type="EMBL" id="MBB4619827.1"/>
    </source>
</evidence>
<accession>A0A7W7APL3</accession>
<dbReference type="EMBL" id="JACHNY010000016">
    <property type="protein sequence ID" value="MBB4619827.1"/>
    <property type="molecule type" value="Genomic_DNA"/>
</dbReference>
<evidence type="ECO:0000259" key="2">
    <source>
        <dbReference type="Pfam" id="PF06863"/>
    </source>
</evidence>
<dbReference type="Pfam" id="PF06742">
    <property type="entry name" value="DUF1214"/>
    <property type="match status" value="1"/>
</dbReference>
<proteinExistence type="predicted"/>
<gene>
    <name evidence="3" type="ORF">GGQ96_003987</name>
</gene>
<keyword evidence="4" id="KW-1185">Reference proteome</keyword>
<dbReference type="Pfam" id="PF06863">
    <property type="entry name" value="DUF1254"/>
    <property type="match status" value="1"/>
</dbReference>
<dbReference type="Gene3D" id="2.60.40.1610">
    <property type="entry name" value="Domain of unknown function DUF1254"/>
    <property type="match status" value="1"/>
</dbReference>
<comment type="caution">
    <text evidence="3">The sequence shown here is derived from an EMBL/GenBank/DDBJ whole genome shotgun (WGS) entry which is preliminary data.</text>
</comment>
<evidence type="ECO:0008006" key="5">
    <source>
        <dbReference type="Google" id="ProtNLM"/>
    </source>
</evidence>
<dbReference type="Gene3D" id="2.60.120.600">
    <property type="entry name" value="Domain of unknown function DUF1214, C-terminal domain"/>
    <property type="match status" value="1"/>
</dbReference>
<feature type="domain" description="DUF1254" evidence="2">
    <location>
        <begin position="37"/>
        <end position="161"/>
    </location>
</feature>
<dbReference type="PANTHER" id="PTHR36509:SF2">
    <property type="entry name" value="BLL3101 PROTEIN"/>
    <property type="match status" value="1"/>
</dbReference>
<dbReference type="Proteomes" id="UP000574769">
    <property type="component" value="Unassembled WGS sequence"/>
</dbReference>
<protein>
    <recommendedName>
        <fullName evidence="5">DUF1254 domain-containing protein</fullName>
    </recommendedName>
</protein>
<dbReference type="RefSeq" id="WP_093068024.1">
    <property type="nucleotide sequence ID" value="NZ_JACHNY010000016.1"/>
</dbReference>
<dbReference type="SUPFAM" id="SSF160935">
    <property type="entry name" value="VPA0735-like"/>
    <property type="match status" value="1"/>
</dbReference>